<keyword evidence="7" id="KW-0460">Magnesium</keyword>
<dbReference type="GO" id="GO:0000287">
    <property type="term" value="F:magnesium ion binding"/>
    <property type="evidence" value="ECO:0007669"/>
    <property type="project" value="UniProtKB-UniRule"/>
</dbReference>
<dbReference type="AlphaFoldDB" id="A0A133ZYN5"/>
<keyword evidence="2 7" id="KW-0808">Transferase</keyword>
<dbReference type="HAMAP" id="MF_00109">
    <property type="entry name" value="Shikimate_kinase"/>
    <property type="match status" value="1"/>
</dbReference>
<evidence type="ECO:0000256" key="6">
    <source>
        <dbReference type="ARBA" id="ARBA00023141"/>
    </source>
</evidence>
<dbReference type="SUPFAM" id="SSF52540">
    <property type="entry name" value="P-loop containing nucleoside triphosphate hydrolases"/>
    <property type="match status" value="1"/>
</dbReference>
<keyword evidence="5 7" id="KW-0067">ATP-binding</keyword>
<name>A0A133ZYN5_9FIRM</name>
<evidence type="ECO:0000256" key="1">
    <source>
        <dbReference type="ARBA" id="ARBA00022605"/>
    </source>
</evidence>
<feature type="binding site" evidence="7">
    <location>
        <position position="21"/>
    </location>
    <ligand>
        <name>Mg(2+)</name>
        <dbReference type="ChEBI" id="CHEBI:18420"/>
    </ligand>
</feature>
<keyword evidence="3 7" id="KW-0547">Nucleotide-binding</keyword>
<comment type="caution">
    <text evidence="8">The sequence shown here is derived from an EMBL/GenBank/DDBJ whole genome shotgun (WGS) entry which is preliminary data.</text>
</comment>
<dbReference type="STRING" id="467210.HMPREF1866_00339"/>
<dbReference type="CDD" id="cd00464">
    <property type="entry name" value="SK"/>
    <property type="match status" value="1"/>
</dbReference>
<dbReference type="PRINTS" id="PR01100">
    <property type="entry name" value="SHIKIMTKNASE"/>
</dbReference>
<comment type="cofactor">
    <cofactor evidence="7">
        <name>Mg(2+)</name>
        <dbReference type="ChEBI" id="CHEBI:18420"/>
    </cofactor>
    <text evidence="7">Binds 1 Mg(2+) ion per subunit.</text>
</comment>
<dbReference type="PANTHER" id="PTHR21087">
    <property type="entry name" value="SHIKIMATE KINASE"/>
    <property type="match status" value="1"/>
</dbReference>
<dbReference type="InterPro" id="IPR031322">
    <property type="entry name" value="Shikimate/glucono_kinase"/>
</dbReference>
<keyword evidence="6 7" id="KW-0057">Aromatic amino acid biosynthesis</keyword>
<protein>
    <recommendedName>
        <fullName evidence="7">Shikimate kinase</fullName>
        <shortName evidence="7">SK</shortName>
        <ecNumber evidence="7">2.7.1.71</ecNumber>
    </recommendedName>
</protein>
<dbReference type="InterPro" id="IPR000623">
    <property type="entry name" value="Shikimate_kinase/TSH1"/>
</dbReference>
<dbReference type="GO" id="GO:0009423">
    <property type="term" value="P:chorismate biosynthetic process"/>
    <property type="evidence" value="ECO:0007669"/>
    <property type="project" value="UniProtKB-UniRule"/>
</dbReference>
<sequence>MGLKMFDKKIYLCGFMASGKTTVGKALSKKLNIDYVDTDELLVETYGQSIPEIFEKYGEEYFRDLEHDIARKTADMKYGVVSTGGGMLTFDRNGEIIKKSGIIICLVRDFDVIYQEIKSDKRRPLAQTKTKAKLRDMYEKRISKYQKYADYTVVNSGSIDDCVKKIMSIIDEN</sequence>
<dbReference type="GO" id="GO:0004765">
    <property type="term" value="F:shikimate kinase activity"/>
    <property type="evidence" value="ECO:0007669"/>
    <property type="project" value="UniProtKB-UniRule"/>
</dbReference>
<evidence type="ECO:0000256" key="5">
    <source>
        <dbReference type="ARBA" id="ARBA00022840"/>
    </source>
</evidence>
<dbReference type="InterPro" id="IPR027417">
    <property type="entry name" value="P-loop_NTPase"/>
</dbReference>
<reference evidence="9" key="1">
    <citation type="submission" date="2016-01" db="EMBL/GenBank/DDBJ databases">
        <authorList>
            <person name="Mitreva M."/>
            <person name="Pepin K.H."/>
            <person name="Mihindukulasuriya K.A."/>
            <person name="Fulton R."/>
            <person name="Fronick C."/>
            <person name="O'Laughlin M."/>
            <person name="Miner T."/>
            <person name="Herter B."/>
            <person name="Rosa B.A."/>
            <person name="Cordes M."/>
            <person name="Tomlinson C."/>
            <person name="Wollam A."/>
            <person name="Palsikar V.B."/>
            <person name="Mardis E.R."/>
            <person name="Wilson R.K."/>
        </authorList>
    </citation>
    <scope>NUCLEOTIDE SEQUENCE [LARGE SCALE GENOMIC DNA]</scope>
    <source>
        <strain evidence="9">DNF00896</strain>
    </source>
</reference>
<comment type="pathway">
    <text evidence="7">Metabolic intermediate biosynthesis; chorismate biosynthesis; chorismate from D-erythrose 4-phosphate and phosphoenolpyruvate: step 5/7.</text>
</comment>
<organism evidence="8 9">
    <name type="scientific">Lachnoanaerobaculum saburreum</name>
    <dbReference type="NCBI Taxonomy" id="467210"/>
    <lineage>
        <taxon>Bacteria</taxon>
        <taxon>Bacillati</taxon>
        <taxon>Bacillota</taxon>
        <taxon>Clostridia</taxon>
        <taxon>Lachnospirales</taxon>
        <taxon>Lachnospiraceae</taxon>
        <taxon>Lachnoanaerobaculum</taxon>
    </lineage>
</organism>
<comment type="caution">
    <text evidence="7">Lacks conserved residue(s) required for the propagation of feature annotation.</text>
</comment>
<evidence type="ECO:0000256" key="4">
    <source>
        <dbReference type="ARBA" id="ARBA00022777"/>
    </source>
</evidence>
<comment type="function">
    <text evidence="7">Catalyzes the specific phosphorylation of the 3-hydroxyl group of shikimic acid using ATP as a cosubstrate.</text>
</comment>
<keyword evidence="7" id="KW-0479">Metal-binding</keyword>
<keyword evidence="9" id="KW-1185">Reference proteome</keyword>
<feature type="binding site" evidence="7">
    <location>
        <begin position="17"/>
        <end position="22"/>
    </location>
    <ligand>
        <name>ATP</name>
        <dbReference type="ChEBI" id="CHEBI:30616"/>
    </ligand>
</feature>
<keyword evidence="4 7" id="KW-0418">Kinase</keyword>
<feature type="binding site" evidence="7">
    <location>
        <position position="63"/>
    </location>
    <ligand>
        <name>substrate</name>
    </ligand>
</feature>
<dbReference type="GO" id="GO:0009073">
    <property type="term" value="P:aromatic amino acid family biosynthetic process"/>
    <property type="evidence" value="ECO:0007669"/>
    <property type="project" value="UniProtKB-KW"/>
</dbReference>
<evidence type="ECO:0000313" key="8">
    <source>
        <dbReference type="EMBL" id="KXB60558.1"/>
    </source>
</evidence>
<feature type="binding site" evidence="7">
    <location>
        <position position="123"/>
    </location>
    <ligand>
        <name>ATP</name>
        <dbReference type="ChEBI" id="CHEBI:30616"/>
    </ligand>
</feature>
<evidence type="ECO:0000256" key="2">
    <source>
        <dbReference type="ARBA" id="ARBA00022679"/>
    </source>
</evidence>
<comment type="similarity">
    <text evidence="7">Belongs to the shikimate kinase family.</text>
</comment>
<accession>A0A133ZYN5</accession>
<dbReference type="GO" id="GO:0005524">
    <property type="term" value="F:ATP binding"/>
    <property type="evidence" value="ECO:0007669"/>
    <property type="project" value="UniProtKB-UniRule"/>
</dbReference>
<dbReference type="PATRIC" id="fig|467210.3.peg.334"/>
<evidence type="ECO:0000313" key="9">
    <source>
        <dbReference type="Proteomes" id="UP000070394"/>
    </source>
</evidence>
<feature type="binding site" evidence="7">
    <location>
        <position position="85"/>
    </location>
    <ligand>
        <name>substrate</name>
    </ligand>
</feature>
<comment type="subunit">
    <text evidence="7">Monomer.</text>
</comment>
<keyword evidence="1 7" id="KW-0028">Amino-acid biosynthesis</keyword>
<feature type="binding site" evidence="7">
    <location>
        <position position="39"/>
    </location>
    <ligand>
        <name>substrate</name>
    </ligand>
</feature>
<evidence type="ECO:0000256" key="3">
    <source>
        <dbReference type="ARBA" id="ARBA00022741"/>
    </source>
</evidence>
<dbReference type="Proteomes" id="UP000070394">
    <property type="component" value="Unassembled WGS sequence"/>
</dbReference>
<keyword evidence="7" id="KW-0963">Cytoplasm</keyword>
<dbReference type="GO" id="GO:0008652">
    <property type="term" value="P:amino acid biosynthetic process"/>
    <property type="evidence" value="ECO:0007669"/>
    <property type="project" value="UniProtKB-KW"/>
</dbReference>
<dbReference type="Pfam" id="PF01202">
    <property type="entry name" value="SKI"/>
    <property type="match status" value="1"/>
</dbReference>
<dbReference type="Gene3D" id="3.40.50.300">
    <property type="entry name" value="P-loop containing nucleotide triphosphate hydrolases"/>
    <property type="match status" value="1"/>
</dbReference>
<comment type="catalytic activity">
    <reaction evidence="7">
        <text>shikimate + ATP = 3-phosphoshikimate + ADP + H(+)</text>
        <dbReference type="Rhea" id="RHEA:13121"/>
        <dbReference type="ChEBI" id="CHEBI:15378"/>
        <dbReference type="ChEBI" id="CHEBI:30616"/>
        <dbReference type="ChEBI" id="CHEBI:36208"/>
        <dbReference type="ChEBI" id="CHEBI:145989"/>
        <dbReference type="ChEBI" id="CHEBI:456216"/>
        <dbReference type="EC" id="2.7.1.71"/>
    </reaction>
</comment>
<proteinExistence type="inferred from homology"/>
<gene>
    <name evidence="7" type="primary">aroK</name>
    <name evidence="8" type="ORF">HMPREF1866_00339</name>
</gene>
<dbReference type="UniPathway" id="UPA00053">
    <property type="reaction ID" value="UER00088"/>
</dbReference>
<dbReference type="PANTHER" id="PTHR21087:SF16">
    <property type="entry name" value="SHIKIMATE KINASE 1, CHLOROPLASTIC"/>
    <property type="match status" value="1"/>
</dbReference>
<dbReference type="EC" id="2.7.1.71" evidence="7"/>
<feature type="binding site" evidence="7">
    <location>
        <position position="141"/>
    </location>
    <ligand>
        <name>substrate</name>
    </ligand>
</feature>
<evidence type="ECO:0000256" key="7">
    <source>
        <dbReference type="HAMAP-Rule" id="MF_00109"/>
    </source>
</evidence>
<dbReference type="GO" id="GO:0005829">
    <property type="term" value="C:cytosol"/>
    <property type="evidence" value="ECO:0007669"/>
    <property type="project" value="TreeGrafter"/>
</dbReference>
<dbReference type="EMBL" id="LSDA01000011">
    <property type="protein sequence ID" value="KXB60558.1"/>
    <property type="molecule type" value="Genomic_DNA"/>
</dbReference>
<comment type="subcellular location">
    <subcellularLocation>
        <location evidence="7">Cytoplasm</location>
    </subcellularLocation>
</comment>